<organism evidence="1">
    <name type="scientific">Rhizophora mucronata</name>
    <name type="common">Asiatic mangrove</name>
    <dbReference type="NCBI Taxonomy" id="61149"/>
    <lineage>
        <taxon>Eukaryota</taxon>
        <taxon>Viridiplantae</taxon>
        <taxon>Streptophyta</taxon>
        <taxon>Embryophyta</taxon>
        <taxon>Tracheophyta</taxon>
        <taxon>Spermatophyta</taxon>
        <taxon>Magnoliopsida</taxon>
        <taxon>eudicotyledons</taxon>
        <taxon>Gunneridae</taxon>
        <taxon>Pentapetalae</taxon>
        <taxon>rosids</taxon>
        <taxon>fabids</taxon>
        <taxon>Malpighiales</taxon>
        <taxon>Rhizophoraceae</taxon>
        <taxon>Rhizophora</taxon>
    </lineage>
</organism>
<dbReference type="EMBL" id="GGEC01091949">
    <property type="protein sequence ID" value="MBX72433.1"/>
    <property type="molecule type" value="Transcribed_RNA"/>
</dbReference>
<proteinExistence type="predicted"/>
<sequence length="30" mass="3670">MKLSFLLDYLHINQLRIRSNSIYSYRALIK</sequence>
<reference evidence="1" key="1">
    <citation type="submission" date="2018-02" db="EMBL/GenBank/DDBJ databases">
        <title>Rhizophora mucronata_Transcriptome.</title>
        <authorList>
            <person name="Meera S.P."/>
            <person name="Sreeshan A."/>
            <person name="Augustine A."/>
        </authorList>
    </citation>
    <scope>NUCLEOTIDE SEQUENCE</scope>
    <source>
        <tissue evidence="1">Leaf</tissue>
    </source>
</reference>
<dbReference type="AlphaFoldDB" id="A0A2P2QZN3"/>
<protein>
    <submittedName>
        <fullName evidence="1">Uncharacterized protein</fullName>
    </submittedName>
</protein>
<name>A0A2P2QZN3_RHIMU</name>
<evidence type="ECO:0000313" key="1">
    <source>
        <dbReference type="EMBL" id="MBX72433.1"/>
    </source>
</evidence>
<accession>A0A2P2QZN3</accession>